<sequence>MASSENYKKIVGFCFICKAIYDKENHKVSTFGVNKSNAQSWQQKVVGINVGDKLCQKHFDPQDILKGTFVLNYLCPYKTWRLAENTTPKYYLTSQKPSKRKALVDKIEKFICIKNKAQRCKSYD</sequence>
<accession>A0ABR0AUG0</accession>
<evidence type="ECO:0000313" key="1">
    <source>
        <dbReference type="EMBL" id="KAK4028694.1"/>
    </source>
</evidence>
<name>A0ABR0AUG0_9CRUS</name>
<gene>
    <name evidence="1" type="ORF">OUZ56_021698</name>
</gene>
<reference evidence="1 2" key="1">
    <citation type="journal article" date="2023" name="Nucleic Acids Res.">
        <title>The hologenome of Daphnia magna reveals possible DNA methylation and microbiome-mediated evolution of the host genome.</title>
        <authorList>
            <person name="Chaturvedi A."/>
            <person name="Li X."/>
            <person name="Dhandapani V."/>
            <person name="Marshall H."/>
            <person name="Kissane S."/>
            <person name="Cuenca-Cambronero M."/>
            <person name="Asole G."/>
            <person name="Calvet F."/>
            <person name="Ruiz-Romero M."/>
            <person name="Marangio P."/>
            <person name="Guigo R."/>
            <person name="Rago D."/>
            <person name="Mirbahai L."/>
            <person name="Eastwood N."/>
            <person name="Colbourne J.K."/>
            <person name="Zhou J."/>
            <person name="Mallon E."/>
            <person name="Orsini L."/>
        </authorList>
    </citation>
    <scope>NUCLEOTIDE SEQUENCE [LARGE SCALE GENOMIC DNA]</scope>
    <source>
        <strain evidence="1">LRV0_1</strain>
    </source>
</reference>
<keyword evidence="2" id="KW-1185">Reference proteome</keyword>
<proteinExistence type="predicted"/>
<evidence type="ECO:0008006" key="3">
    <source>
        <dbReference type="Google" id="ProtNLM"/>
    </source>
</evidence>
<dbReference type="EMBL" id="JAOYFB010000039">
    <property type="protein sequence ID" value="KAK4028694.1"/>
    <property type="molecule type" value="Genomic_DNA"/>
</dbReference>
<evidence type="ECO:0000313" key="2">
    <source>
        <dbReference type="Proteomes" id="UP001234178"/>
    </source>
</evidence>
<dbReference type="Proteomes" id="UP001234178">
    <property type="component" value="Unassembled WGS sequence"/>
</dbReference>
<organism evidence="1 2">
    <name type="scientific">Daphnia magna</name>
    <dbReference type="NCBI Taxonomy" id="35525"/>
    <lineage>
        <taxon>Eukaryota</taxon>
        <taxon>Metazoa</taxon>
        <taxon>Ecdysozoa</taxon>
        <taxon>Arthropoda</taxon>
        <taxon>Crustacea</taxon>
        <taxon>Branchiopoda</taxon>
        <taxon>Diplostraca</taxon>
        <taxon>Cladocera</taxon>
        <taxon>Anomopoda</taxon>
        <taxon>Daphniidae</taxon>
        <taxon>Daphnia</taxon>
    </lineage>
</organism>
<protein>
    <recommendedName>
        <fullName evidence="3">THAP-type domain-containing protein</fullName>
    </recommendedName>
</protein>
<comment type="caution">
    <text evidence="1">The sequence shown here is derived from an EMBL/GenBank/DDBJ whole genome shotgun (WGS) entry which is preliminary data.</text>
</comment>